<dbReference type="RefSeq" id="WP_130630556.1">
    <property type="nucleotide sequence ID" value="NZ_CP036164.1"/>
</dbReference>
<evidence type="ECO:0000313" key="2">
    <source>
        <dbReference type="Proteomes" id="UP000290408"/>
    </source>
</evidence>
<dbReference type="KEGG" id="jli:EXU32_14565"/>
<dbReference type="Proteomes" id="UP000290408">
    <property type="component" value="Chromosome"/>
</dbReference>
<proteinExistence type="predicted"/>
<protein>
    <submittedName>
        <fullName evidence="1">Uncharacterized protein</fullName>
    </submittedName>
</protein>
<gene>
    <name evidence="1" type="ORF">EXU32_14565</name>
</gene>
<dbReference type="AlphaFoldDB" id="A0A4P6MZ52"/>
<name>A0A4P6MZ52_9MICO</name>
<accession>A0A4P6MZ52</accession>
<sequence>MDCTQRTHDAPDHTAELTKLRARLYAPELSALEAAAMLAATELLRAHERGDFEICDNGYCVSLISLCLGSPFELAHHEEEDCPCCCHD</sequence>
<reference evidence="1 2" key="1">
    <citation type="submission" date="2019-02" db="EMBL/GenBank/DDBJ databases">
        <title>Genomic data mining of an Antarctic deep-sea actinobacterium, Janibacterlimosus P3-3-X1.</title>
        <authorList>
            <person name="Liao L."/>
            <person name="Chen B."/>
        </authorList>
    </citation>
    <scope>NUCLEOTIDE SEQUENCE [LARGE SCALE GENOMIC DNA]</scope>
    <source>
        <strain evidence="1 2">P3-3-X1</strain>
    </source>
</reference>
<keyword evidence="2" id="KW-1185">Reference proteome</keyword>
<evidence type="ECO:0000313" key="1">
    <source>
        <dbReference type="EMBL" id="QBF47365.1"/>
    </source>
</evidence>
<organism evidence="1 2">
    <name type="scientific">Janibacter limosus</name>
    <dbReference type="NCBI Taxonomy" id="53458"/>
    <lineage>
        <taxon>Bacteria</taxon>
        <taxon>Bacillati</taxon>
        <taxon>Actinomycetota</taxon>
        <taxon>Actinomycetes</taxon>
        <taxon>Micrococcales</taxon>
        <taxon>Intrasporangiaceae</taxon>
        <taxon>Janibacter</taxon>
    </lineage>
</organism>
<dbReference type="EMBL" id="CP036164">
    <property type="protein sequence ID" value="QBF47365.1"/>
    <property type="molecule type" value="Genomic_DNA"/>
</dbReference>